<evidence type="ECO:0000256" key="1">
    <source>
        <dbReference type="SAM" id="Phobius"/>
    </source>
</evidence>
<evidence type="ECO:0000313" key="2">
    <source>
        <dbReference type="EMBL" id="KAA6391511.1"/>
    </source>
</evidence>
<feature type="transmembrane region" description="Helical" evidence="1">
    <location>
        <begin position="116"/>
        <end position="140"/>
    </location>
</feature>
<evidence type="ECO:0000313" key="3">
    <source>
        <dbReference type="Proteomes" id="UP000324800"/>
    </source>
</evidence>
<comment type="caution">
    <text evidence="2">The sequence shown here is derived from an EMBL/GenBank/DDBJ whole genome shotgun (WGS) entry which is preliminary data.</text>
</comment>
<dbReference type="AlphaFoldDB" id="A0A5J4W996"/>
<keyword evidence="1" id="KW-0472">Membrane</keyword>
<keyword evidence="1" id="KW-1133">Transmembrane helix</keyword>
<gene>
    <name evidence="2" type="ORF">EZS28_012955</name>
</gene>
<keyword evidence="1" id="KW-0812">Transmembrane</keyword>
<accession>A0A5J4W996</accession>
<protein>
    <submittedName>
        <fullName evidence="2">Uncharacterized protein</fullName>
    </submittedName>
</protein>
<reference evidence="2 3" key="1">
    <citation type="submission" date="2019-03" db="EMBL/GenBank/DDBJ databases">
        <title>Single cell metagenomics reveals metabolic interactions within the superorganism composed of flagellate Streblomastix strix and complex community of Bacteroidetes bacteria on its surface.</title>
        <authorList>
            <person name="Treitli S.C."/>
            <person name="Kolisko M."/>
            <person name="Husnik F."/>
            <person name="Keeling P."/>
            <person name="Hampl V."/>
        </authorList>
    </citation>
    <scope>NUCLEOTIDE SEQUENCE [LARGE SCALE GENOMIC DNA]</scope>
    <source>
        <strain evidence="2">ST1C</strain>
    </source>
</reference>
<organism evidence="2 3">
    <name type="scientific">Streblomastix strix</name>
    <dbReference type="NCBI Taxonomy" id="222440"/>
    <lineage>
        <taxon>Eukaryota</taxon>
        <taxon>Metamonada</taxon>
        <taxon>Preaxostyla</taxon>
        <taxon>Oxymonadida</taxon>
        <taxon>Streblomastigidae</taxon>
        <taxon>Streblomastix</taxon>
    </lineage>
</organism>
<sequence length="143" mass="16492">MKLIFSKRIDPETLKYVFVSLMIKSLNEERLIESYANLLTGDVYVIVSVDGRVVLSQIKTLQSSAVLRLFFIVFALSVLHGLNDVHVRVSLPDSLTQQSRQLTSKKPIDDKKIRRIMMIIGKFLFLLNFNLLSIIDYSLLLRY</sequence>
<dbReference type="EMBL" id="SNRW01002857">
    <property type="protein sequence ID" value="KAA6391511.1"/>
    <property type="molecule type" value="Genomic_DNA"/>
</dbReference>
<proteinExistence type="predicted"/>
<name>A0A5J4W996_9EUKA</name>
<dbReference type="Proteomes" id="UP000324800">
    <property type="component" value="Unassembled WGS sequence"/>
</dbReference>